<dbReference type="RefSeq" id="WP_004036817.1">
    <property type="nucleotide sequence ID" value="NZ_DS996913.1"/>
</dbReference>
<gene>
    <name evidence="2" type="ORF">METSMIALI_01676</name>
</gene>
<evidence type="ECO:0000313" key="2">
    <source>
        <dbReference type="EMBL" id="EEE42757.1"/>
    </source>
</evidence>
<organism evidence="2 3">
    <name type="scientific">Methanobrevibacter smithii DSM 2375</name>
    <dbReference type="NCBI Taxonomy" id="483214"/>
    <lineage>
        <taxon>Archaea</taxon>
        <taxon>Methanobacteriati</taxon>
        <taxon>Methanobacteriota</taxon>
        <taxon>Methanomada group</taxon>
        <taxon>Methanobacteria</taxon>
        <taxon>Methanobacteriales</taxon>
        <taxon>Methanobacteriaceae</taxon>
        <taxon>Methanobrevibacter</taxon>
    </lineage>
</organism>
<keyword evidence="1" id="KW-0812">Transmembrane</keyword>
<feature type="transmembrane region" description="Helical" evidence="1">
    <location>
        <begin position="57"/>
        <end position="77"/>
    </location>
</feature>
<reference evidence="2 3" key="2">
    <citation type="submission" date="2008-11" db="EMBL/GenBank/DDBJ databases">
        <title>Draft genome sequence of Methanobrevibacter smithii (DSM 2375).</title>
        <authorList>
            <person name="Sudarsanam P."/>
            <person name="Ley R."/>
            <person name="Guruge J."/>
            <person name="Turnbaugh P.J."/>
            <person name="Mahowald M."/>
            <person name="Liep D."/>
            <person name="Gordon J."/>
        </authorList>
    </citation>
    <scope>NUCLEOTIDE SEQUENCE [LARGE SCALE GENOMIC DNA]</scope>
    <source>
        <strain evidence="2 3">DSM 2375</strain>
    </source>
</reference>
<dbReference type="OrthoDB" id="372850at2157"/>
<comment type="caution">
    <text evidence="2">The sequence shown here is derived from an EMBL/GenBank/DDBJ whole genome shotgun (WGS) entry which is preliminary data.</text>
</comment>
<reference evidence="2 3" key="1">
    <citation type="submission" date="2008-10" db="EMBL/GenBank/DDBJ databases">
        <authorList>
            <person name="Fulton L."/>
            <person name="Clifton S."/>
            <person name="Fulton B."/>
            <person name="Xu J."/>
            <person name="Minx P."/>
            <person name="Pepin K.H."/>
            <person name="Johnson M."/>
            <person name="Bhonagiri V."/>
            <person name="Nash W.E."/>
            <person name="Mardis E.R."/>
            <person name="Wilson R.K."/>
        </authorList>
    </citation>
    <scope>NUCLEOTIDE SEQUENCE [LARGE SCALE GENOMIC DNA]</scope>
    <source>
        <strain evidence="2 3">DSM 2375</strain>
    </source>
</reference>
<protein>
    <submittedName>
        <fullName evidence="2">Uncharacterized protein</fullName>
    </submittedName>
</protein>
<keyword evidence="1" id="KW-0472">Membrane</keyword>
<dbReference type="AlphaFoldDB" id="B9AH17"/>
<proteinExistence type="predicted"/>
<sequence length="126" mass="15051">MNFRDFFRILVSRRRSLSYQERVKNIMFRYYVFNSLSFIFLIVGACVLVFYYGFSKFMFLCALVIFGMVLEIFSGIYENCLRAEKDFRGHLGSWESTLIFAVESLYILFLLVLLWKMGLIGELFKY</sequence>
<name>B9AH17_METSM</name>
<feature type="transmembrane region" description="Helical" evidence="1">
    <location>
        <begin position="98"/>
        <end position="117"/>
    </location>
</feature>
<dbReference type="EMBL" id="ABYW01000018">
    <property type="protein sequence ID" value="EEE42757.1"/>
    <property type="molecule type" value="Genomic_DNA"/>
</dbReference>
<dbReference type="PATRIC" id="fig|483214.13.peg.1609"/>
<feature type="transmembrane region" description="Helical" evidence="1">
    <location>
        <begin position="30"/>
        <end position="51"/>
    </location>
</feature>
<accession>B9AH17</accession>
<evidence type="ECO:0000256" key="1">
    <source>
        <dbReference type="SAM" id="Phobius"/>
    </source>
</evidence>
<dbReference type="HOGENOM" id="CLU_2021544_0_0_2"/>
<evidence type="ECO:0000313" key="3">
    <source>
        <dbReference type="Proteomes" id="UP000003489"/>
    </source>
</evidence>
<keyword evidence="1" id="KW-1133">Transmembrane helix</keyword>
<dbReference type="Proteomes" id="UP000003489">
    <property type="component" value="Unassembled WGS sequence"/>
</dbReference>